<dbReference type="RefSeq" id="WP_088264179.1">
    <property type="nucleotide sequence ID" value="NZ_JASZ02000014.1"/>
</dbReference>
<keyword evidence="8" id="KW-0175">Coiled coil</keyword>
<evidence type="ECO:0000256" key="4">
    <source>
        <dbReference type="ARBA" id="ARBA00022452"/>
    </source>
</evidence>
<dbReference type="GO" id="GO:0009279">
    <property type="term" value="C:cell outer membrane"/>
    <property type="evidence" value="ECO:0007669"/>
    <property type="project" value="UniProtKB-SubCell"/>
</dbReference>
<dbReference type="PANTHER" id="PTHR30026">
    <property type="entry name" value="OUTER MEMBRANE PROTEIN TOLC"/>
    <property type="match status" value="1"/>
</dbReference>
<evidence type="ECO:0000256" key="1">
    <source>
        <dbReference type="ARBA" id="ARBA00004442"/>
    </source>
</evidence>
<evidence type="ECO:0000256" key="6">
    <source>
        <dbReference type="ARBA" id="ARBA00023136"/>
    </source>
</evidence>
<evidence type="ECO:0000256" key="2">
    <source>
        <dbReference type="ARBA" id="ARBA00007613"/>
    </source>
</evidence>
<evidence type="ECO:0000256" key="3">
    <source>
        <dbReference type="ARBA" id="ARBA00022448"/>
    </source>
</evidence>
<dbReference type="PROSITE" id="PS51257">
    <property type="entry name" value="PROKAR_LIPOPROTEIN"/>
    <property type="match status" value="1"/>
</dbReference>
<dbReference type="Gene3D" id="1.20.1600.10">
    <property type="entry name" value="Outer membrane efflux proteins (OEP)"/>
    <property type="match status" value="1"/>
</dbReference>
<dbReference type="GO" id="GO:1990281">
    <property type="term" value="C:efflux pump complex"/>
    <property type="evidence" value="ECO:0007669"/>
    <property type="project" value="TreeGrafter"/>
</dbReference>
<keyword evidence="7" id="KW-0998">Cell outer membrane</keyword>
<evidence type="ECO:0000256" key="7">
    <source>
        <dbReference type="ARBA" id="ARBA00023237"/>
    </source>
</evidence>
<comment type="similarity">
    <text evidence="2">Belongs to the outer membrane factor (OMF) (TC 1.B.17) family.</text>
</comment>
<evidence type="ECO:0000313" key="10">
    <source>
        <dbReference type="Proteomes" id="UP000197587"/>
    </source>
</evidence>
<protein>
    <recommendedName>
        <fullName evidence="11">Transporter</fullName>
    </recommendedName>
</protein>
<dbReference type="GO" id="GO:0015288">
    <property type="term" value="F:porin activity"/>
    <property type="evidence" value="ECO:0007669"/>
    <property type="project" value="TreeGrafter"/>
</dbReference>
<accession>A0A246B9A9</accession>
<comment type="subcellular location">
    <subcellularLocation>
        <location evidence="1">Cell outer membrane</location>
    </subcellularLocation>
</comment>
<keyword evidence="4" id="KW-1134">Transmembrane beta strand</keyword>
<feature type="coiled-coil region" evidence="8">
    <location>
        <begin position="394"/>
        <end position="423"/>
    </location>
</feature>
<dbReference type="SUPFAM" id="SSF56954">
    <property type="entry name" value="Outer membrane efflux proteins (OEP)"/>
    <property type="match status" value="1"/>
</dbReference>
<proteinExistence type="inferred from homology"/>
<dbReference type="InterPro" id="IPR051906">
    <property type="entry name" value="TolC-like"/>
</dbReference>
<dbReference type="InterPro" id="IPR003423">
    <property type="entry name" value="OMP_efflux"/>
</dbReference>
<dbReference type="AlphaFoldDB" id="A0A246B9A9"/>
<dbReference type="Proteomes" id="UP000197587">
    <property type="component" value="Unassembled WGS sequence"/>
</dbReference>
<keyword evidence="6" id="KW-0472">Membrane</keyword>
<dbReference type="Pfam" id="PF02321">
    <property type="entry name" value="OEP"/>
    <property type="match status" value="1"/>
</dbReference>
<keyword evidence="3" id="KW-0813">Transport</keyword>
<comment type="caution">
    <text evidence="9">The sequence shown here is derived from an EMBL/GenBank/DDBJ whole genome shotgun (WGS) entry which is preliminary data.</text>
</comment>
<name>A0A246B9A9_9FLAO</name>
<evidence type="ECO:0000256" key="8">
    <source>
        <dbReference type="SAM" id="Coils"/>
    </source>
</evidence>
<keyword evidence="10" id="KW-1185">Reference proteome</keyword>
<evidence type="ECO:0000256" key="5">
    <source>
        <dbReference type="ARBA" id="ARBA00022692"/>
    </source>
</evidence>
<evidence type="ECO:0000313" key="9">
    <source>
        <dbReference type="EMBL" id="OWK98116.1"/>
    </source>
</evidence>
<reference evidence="9 10" key="1">
    <citation type="submission" date="2017-05" db="EMBL/GenBank/DDBJ databases">
        <title>Genome of Chryseobacterium haifense.</title>
        <authorList>
            <person name="Newman J.D."/>
        </authorList>
    </citation>
    <scope>NUCLEOTIDE SEQUENCE [LARGE SCALE GENOMIC DNA]</scope>
    <source>
        <strain evidence="9 10">DSM 19056</strain>
    </source>
</reference>
<dbReference type="PANTHER" id="PTHR30026:SF23">
    <property type="entry name" value="TO APRF-PUTATIVE OUTER MEMBRANE EFFLUX PROTEIN OR SECRETED ALKALINE PHOSPHATASE-RELATED"/>
    <property type="match status" value="1"/>
</dbReference>
<keyword evidence="5" id="KW-0812">Transmembrane</keyword>
<evidence type="ECO:0008006" key="11">
    <source>
        <dbReference type="Google" id="ProtNLM"/>
    </source>
</evidence>
<organism evidence="9 10">
    <name type="scientific">Kaistella haifensis DSM 19056</name>
    <dbReference type="NCBI Taxonomy" id="1450526"/>
    <lineage>
        <taxon>Bacteria</taxon>
        <taxon>Pseudomonadati</taxon>
        <taxon>Bacteroidota</taxon>
        <taxon>Flavobacteriia</taxon>
        <taxon>Flavobacteriales</taxon>
        <taxon>Weeksellaceae</taxon>
        <taxon>Chryseobacterium group</taxon>
        <taxon>Kaistella</taxon>
    </lineage>
</organism>
<dbReference type="GO" id="GO:0015562">
    <property type="term" value="F:efflux transmembrane transporter activity"/>
    <property type="evidence" value="ECO:0007669"/>
    <property type="project" value="InterPro"/>
</dbReference>
<gene>
    <name evidence="9" type="ORF">AP75_07865</name>
</gene>
<sequence length="438" mass="49457">MKSSKSIQFLTVFSIFLSCGSVFGQAQKELNISQAINLALENHQQLKISSVSKEIAEQQTRVAKLQQLPNAAASATAGYIGDVLILDKDFTKVTTKDMPHFGNSYAVQASQLLYKGGLVKKSIELMGIREQLAELDEVKDQQSIKFLVISNYLDLCKLINQEKVYQNNRKLAQIRLENVRKYYKQGMITRNEVIRGELALQNIDQAILVVKNNIAILDYNLSIALGLPDDTSIIPTESITEKLLEGDKNYYFDLAYQSHPQLTSMNKNVELADKNIEIINTDKYPALSAIGGYNMQRPITNVSPVLDMYSNSWQVGLSLNYNIDNLYKTKEKLKLGNLQKTQLIETTVLMKQNIQMGVNAAYVKYQEAVQNANILMESQRLAQENYRIVEAKYLNQLAIQAEMTDATNAKLEAELQYANAEINVLYQYYNLIKTTGTL</sequence>
<dbReference type="EMBL" id="JASZ02000014">
    <property type="protein sequence ID" value="OWK98116.1"/>
    <property type="molecule type" value="Genomic_DNA"/>
</dbReference>